<comment type="caution">
    <text evidence="6">The sequence shown here is derived from an EMBL/GenBank/DDBJ whole genome shotgun (WGS) entry which is preliminary data.</text>
</comment>
<dbReference type="Pfam" id="PF00775">
    <property type="entry name" value="Dioxygenase_C"/>
    <property type="match status" value="1"/>
</dbReference>
<dbReference type="PANTHER" id="PTHR33711">
    <property type="entry name" value="DIOXYGENASE, PUTATIVE (AFU_ORTHOLOGUE AFUA_2G02910)-RELATED"/>
    <property type="match status" value="1"/>
</dbReference>
<dbReference type="SUPFAM" id="SSF49482">
    <property type="entry name" value="Aromatic compound dioxygenase"/>
    <property type="match status" value="1"/>
</dbReference>
<dbReference type="NCBIfam" id="TIGR02422">
    <property type="entry name" value="protocat_beta"/>
    <property type="match status" value="1"/>
</dbReference>
<name>A0A4R5QH29_9PROT</name>
<dbReference type="PROSITE" id="PS00083">
    <property type="entry name" value="INTRADIOL_DIOXYGENAS"/>
    <property type="match status" value="1"/>
</dbReference>
<dbReference type="PANTHER" id="PTHR33711:SF10">
    <property type="entry name" value="INTRADIOL RING-CLEAVAGE DIOXYGENASES DOMAIN-CONTAINING PROTEIN"/>
    <property type="match status" value="1"/>
</dbReference>
<keyword evidence="3 6" id="KW-0560">Oxidoreductase</keyword>
<dbReference type="InterPro" id="IPR012785">
    <property type="entry name" value="Protocat_dOase_b"/>
</dbReference>
<dbReference type="AlphaFoldDB" id="A0A4R5QH29"/>
<dbReference type="OrthoDB" id="9805815at2"/>
<dbReference type="Gene3D" id="2.60.130.10">
    <property type="entry name" value="Aromatic compound dioxygenase"/>
    <property type="match status" value="1"/>
</dbReference>
<evidence type="ECO:0000256" key="4">
    <source>
        <dbReference type="SAM" id="MobiDB-lite"/>
    </source>
</evidence>
<accession>A0A4R5QH29</accession>
<dbReference type="GO" id="GO:0008199">
    <property type="term" value="F:ferric iron binding"/>
    <property type="evidence" value="ECO:0007669"/>
    <property type="project" value="InterPro"/>
</dbReference>
<dbReference type="Pfam" id="PF12391">
    <property type="entry name" value="PCDO_beta_N"/>
    <property type="match status" value="1"/>
</dbReference>
<organism evidence="6 7">
    <name type="scientific">Dankookia rubra</name>
    <dbReference type="NCBI Taxonomy" id="1442381"/>
    <lineage>
        <taxon>Bacteria</taxon>
        <taxon>Pseudomonadati</taxon>
        <taxon>Pseudomonadota</taxon>
        <taxon>Alphaproteobacteria</taxon>
        <taxon>Acetobacterales</taxon>
        <taxon>Roseomonadaceae</taxon>
        <taxon>Dankookia</taxon>
    </lineage>
</organism>
<dbReference type="GO" id="GO:0019619">
    <property type="term" value="P:3,4-dihydroxybenzoate catabolic process"/>
    <property type="evidence" value="ECO:0007669"/>
    <property type="project" value="InterPro"/>
</dbReference>
<dbReference type="InterPro" id="IPR000627">
    <property type="entry name" value="Intradiol_dOase_C"/>
</dbReference>
<reference evidence="6 7" key="1">
    <citation type="journal article" date="2016" name="J. Microbiol.">
        <title>Dankookia rubra gen. nov., sp. nov., an alphaproteobacterium isolated from sediment of a shallow stream.</title>
        <authorList>
            <person name="Kim W.H."/>
            <person name="Kim D.H."/>
            <person name="Kang K."/>
            <person name="Ahn T.Y."/>
        </authorList>
    </citation>
    <scope>NUCLEOTIDE SEQUENCE [LARGE SCALE GENOMIC DNA]</scope>
    <source>
        <strain evidence="6 7">JCM30602</strain>
    </source>
</reference>
<dbReference type="InterPro" id="IPR024756">
    <property type="entry name" value="PCDO_beta_N"/>
</dbReference>
<dbReference type="EMBL" id="SMSJ01000016">
    <property type="protein sequence ID" value="TDH61911.1"/>
    <property type="molecule type" value="Genomic_DNA"/>
</dbReference>
<keyword evidence="2 6" id="KW-0223">Dioxygenase</keyword>
<dbReference type="GO" id="GO:0018578">
    <property type="term" value="F:protocatechuate 3,4-dioxygenase activity"/>
    <property type="evidence" value="ECO:0007669"/>
    <property type="project" value="UniProtKB-EC"/>
</dbReference>
<evidence type="ECO:0000256" key="1">
    <source>
        <dbReference type="ARBA" id="ARBA00007825"/>
    </source>
</evidence>
<dbReference type="EC" id="1.13.11.3" evidence="6"/>
<protein>
    <submittedName>
        <fullName evidence="6">Protocatechuate 3,4-dioxygenase subunit beta</fullName>
        <ecNumber evidence="6">1.13.11.3</ecNumber>
    </submittedName>
</protein>
<keyword evidence="7" id="KW-1185">Reference proteome</keyword>
<dbReference type="Proteomes" id="UP000295096">
    <property type="component" value="Unassembled WGS sequence"/>
</dbReference>
<evidence type="ECO:0000313" key="6">
    <source>
        <dbReference type="EMBL" id="TDH61911.1"/>
    </source>
</evidence>
<feature type="domain" description="Intradiol ring-cleavage dioxygenases" evidence="5">
    <location>
        <begin position="76"/>
        <end position="104"/>
    </location>
</feature>
<sequence length="235" mass="26146">MSDTAPFRPFAAGTQPPLDHAAYGSTHLRHPKRALRPLAQTVSETTGPHFTPALFPEIGDLTKQAKGEPLGERIIVAGRVTDEDGRPIPNTMVEVWQANAAGRYAHPRDTHDAPADPNFPGEGRVFTDAQGHYRFVTIKPGAYPWRNHHNAWRPVHIHFSLFGTGFAQRLITQMYFSGDPLLALDPIYHGIADAGARDRLVSRFDLDITEPEWALGYRFDIVLRGRGATPFEEAH</sequence>
<dbReference type="RefSeq" id="WP_133289281.1">
    <property type="nucleotide sequence ID" value="NZ_SMSJ01000016.1"/>
</dbReference>
<evidence type="ECO:0000256" key="2">
    <source>
        <dbReference type="ARBA" id="ARBA00022964"/>
    </source>
</evidence>
<dbReference type="InterPro" id="IPR050770">
    <property type="entry name" value="Intradiol_RC_Dioxygenase"/>
</dbReference>
<dbReference type="InterPro" id="IPR015889">
    <property type="entry name" value="Intradiol_dOase_core"/>
</dbReference>
<evidence type="ECO:0000313" key="7">
    <source>
        <dbReference type="Proteomes" id="UP000295096"/>
    </source>
</evidence>
<feature type="region of interest" description="Disordered" evidence="4">
    <location>
        <begin position="1"/>
        <end position="20"/>
    </location>
</feature>
<comment type="similarity">
    <text evidence="1">Belongs to the intradiol ring-cleavage dioxygenase family.</text>
</comment>
<evidence type="ECO:0000259" key="5">
    <source>
        <dbReference type="PROSITE" id="PS00083"/>
    </source>
</evidence>
<proteinExistence type="inferred from homology"/>
<gene>
    <name evidence="6" type="primary">pcaH</name>
    <name evidence="6" type="ORF">E2C06_14290</name>
</gene>
<evidence type="ECO:0000256" key="3">
    <source>
        <dbReference type="ARBA" id="ARBA00023002"/>
    </source>
</evidence>